<dbReference type="AlphaFoldDB" id="D7BRP0"/>
<dbReference type="KEGG" id="sbh:SBI_02082"/>
<dbReference type="InterPro" id="IPR007278">
    <property type="entry name" value="DUF397"/>
</dbReference>
<dbReference type="Proteomes" id="UP000000377">
    <property type="component" value="Chromosome"/>
</dbReference>
<keyword evidence="3" id="KW-1185">Reference proteome</keyword>
<dbReference type="Pfam" id="PF04149">
    <property type="entry name" value="DUF397"/>
    <property type="match status" value="1"/>
</dbReference>
<dbReference type="PATRIC" id="fig|749414.3.peg.2152"/>
<reference evidence="2 3" key="1">
    <citation type="journal article" date="2010" name="J. Bacteriol.">
        <title>Genome sequence of the milbemycin-producing bacterium Streptomyces bingchenggensis.</title>
        <authorList>
            <person name="Wang X.J."/>
            <person name="Yan Y.J."/>
            <person name="Zhang B."/>
            <person name="An J."/>
            <person name="Wang J.J."/>
            <person name="Tian J."/>
            <person name="Jiang L."/>
            <person name="Chen Y.H."/>
            <person name="Huang S.X."/>
            <person name="Yin M."/>
            <person name="Zhang J."/>
            <person name="Gao A.L."/>
            <person name="Liu C.X."/>
            <person name="Zhu Z.X."/>
            <person name="Xiang W.S."/>
        </authorList>
    </citation>
    <scope>NUCLEOTIDE SEQUENCE [LARGE SCALE GENOMIC DNA]</scope>
    <source>
        <strain evidence="2 3">BCW-1</strain>
    </source>
</reference>
<sequence length="101" mass="10744">MDQVDHIYNGMPAKHLGAEGWRKPWSGPNGGACVEVLKLSDGRVALRQSTDPDGPALIYTPLEIEKFIQGAKAGAADFLLTTRTEPNLTAPAGTAADWRAA</sequence>
<proteinExistence type="predicted"/>
<dbReference type="eggNOG" id="ENOG50344YW">
    <property type="taxonomic scope" value="Bacteria"/>
</dbReference>
<protein>
    <submittedName>
        <fullName evidence="2">Putative AbaA-like protein</fullName>
    </submittedName>
</protein>
<evidence type="ECO:0000259" key="1">
    <source>
        <dbReference type="Pfam" id="PF04149"/>
    </source>
</evidence>
<organism evidence="2 3">
    <name type="scientific">Streptomyces bingchenggensis (strain BCW-1)</name>
    <dbReference type="NCBI Taxonomy" id="749414"/>
    <lineage>
        <taxon>Bacteria</taxon>
        <taxon>Bacillati</taxon>
        <taxon>Actinomycetota</taxon>
        <taxon>Actinomycetes</taxon>
        <taxon>Kitasatosporales</taxon>
        <taxon>Streptomycetaceae</taxon>
        <taxon>Streptomyces</taxon>
    </lineage>
</organism>
<evidence type="ECO:0000313" key="3">
    <source>
        <dbReference type="Proteomes" id="UP000000377"/>
    </source>
</evidence>
<dbReference type="HOGENOM" id="CLU_131550_1_0_11"/>
<name>D7BRP0_STRBB</name>
<evidence type="ECO:0000313" key="2">
    <source>
        <dbReference type="EMBL" id="ADI05203.1"/>
    </source>
</evidence>
<accession>D7BRP0</accession>
<gene>
    <name evidence="2" type="ordered locus">SBI_02082</name>
</gene>
<feature type="domain" description="DUF397" evidence="1">
    <location>
        <begin position="20"/>
        <end position="72"/>
    </location>
</feature>
<dbReference type="EMBL" id="CP002047">
    <property type="protein sequence ID" value="ADI05203.1"/>
    <property type="molecule type" value="Genomic_DNA"/>
</dbReference>
<dbReference type="STRING" id="749414.SBI_02082"/>